<evidence type="ECO:0000313" key="8">
    <source>
        <dbReference type="Proteomes" id="UP001163104"/>
    </source>
</evidence>
<dbReference type="PANTHER" id="PTHR30404:SF0">
    <property type="entry name" value="N-ACETYLMURAMOYL-L-ALANINE AMIDASE AMIC"/>
    <property type="match status" value="1"/>
</dbReference>
<dbReference type="InterPro" id="IPR050695">
    <property type="entry name" value="N-acetylmuramoyl_amidase_3"/>
</dbReference>
<dbReference type="SUPFAM" id="SSF53187">
    <property type="entry name" value="Zn-dependent exopeptidases"/>
    <property type="match status" value="1"/>
</dbReference>
<feature type="domain" description="MurNAc-LAA" evidence="6">
    <location>
        <begin position="665"/>
        <end position="775"/>
    </location>
</feature>
<keyword evidence="4" id="KW-0732">Signal</keyword>
<sequence length="780" mass="85829">MLKKARKLLCYMLLFVMFFSVYPTSVFGETEASQTKGTVVSSSGEDIPLMLEPNENSELLSSISSGTSVGLVKFEHEYWFVTYESSDNGEELLGYIHESYVAIQDSSSAESQVEENEDGAVADEEYQPEEKNESTETDTGVKEAAEEVNEDLQKNDETSTEASTQITLQSKSTAVLQNLSSVAVSGVALKSPTHVYSSNDVESAIIKSYPQGTLLKYHSSDSDWYQCTVYVNGKAKTGFINKNDVEQPADPQAALRGIVKNSNLNVHSKASSSSSILKSYIEGSILKFQTYITGWYQATVYVGGKAATGYIKKDDIILSVSPQTEKKGIVKTSRLNVYSKAINTSGVLKSYSEGSSLKFKTFTDEWYEATVYVNGKAAVGYIHRSSVTLEGTPQVNLTGIVKPVSLNVYTKTSGASQVLKRYTEGSVLRFRTYTDNWYEATVYVNGEPHTGYIKKSEILNPDDPQKELSGIVKVLDLNVYSSLSRSSGVIKSYEQGRVLKYRTYTANWYQATVYVNGKAVTGYIHKQDIENTVTSQVTLTGTAQDPSGVRVYTRASAMSDVLKSYPKGSTLKYKTFTSGWHQVTVYINNKPVTGYIKKTSLEKGLKGKIIVVDAGHGGVDNGAKGVEKLLNLNTAIQLESLLKAAGAKVVMSRTADVYLTLSERVEVSHQYNADAFVSIHYNSNPNPDPHGIETYYLASNVNELLMAKYVQQEIIMQTGLYDRGVKTGDFHVIRENKNAAILVELGFLSNPAELETVLTSAYQKKAATGIYNGLEKYFNL</sequence>
<evidence type="ECO:0000256" key="4">
    <source>
        <dbReference type="SAM" id="SignalP"/>
    </source>
</evidence>
<accession>A0AA46SCZ3</accession>
<dbReference type="RefSeq" id="WP_263599324.1">
    <property type="nucleotide sequence ID" value="NZ_CP107027.1"/>
</dbReference>
<dbReference type="InterPro" id="IPR003646">
    <property type="entry name" value="SH3-like_bac-type"/>
</dbReference>
<feature type="domain" description="SH3b" evidence="5">
    <location>
        <begin position="180"/>
        <end position="249"/>
    </location>
</feature>
<feature type="region of interest" description="Disordered" evidence="3">
    <location>
        <begin position="106"/>
        <end position="164"/>
    </location>
</feature>
<reference evidence="7" key="1">
    <citation type="submission" date="2022-10" db="EMBL/GenBank/DDBJ databases">
        <title>Mechanism of multi-heavy metal repair in Cytobacillus Firmus M7.</title>
        <authorList>
            <person name="Li X."/>
            <person name="Yu C."/>
        </authorList>
    </citation>
    <scope>NUCLEOTIDE SEQUENCE</scope>
    <source>
        <strain evidence="7">M7</strain>
    </source>
</reference>
<dbReference type="Pfam" id="PF01520">
    <property type="entry name" value="Amidase_3"/>
    <property type="match status" value="1"/>
</dbReference>
<dbReference type="AlphaFoldDB" id="A0AA46SCZ3"/>
<evidence type="ECO:0000256" key="2">
    <source>
        <dbReference type="ARBA" id="ARBA00023316"/>
    </source>
</evidence>
<dbReference type="GO" id="GO:0030288">
    <property type="term" value="C:outer membrane-bounded periplasmic space"/>
    <property type="evidence" value="ECO:0007669"/>
    <property type="project" value="TreeGrafter"/>
</dbReference>
<evidence type="ECO:0000313" key="7">
    <source>
        <dbReference type="EMBL" id="UYG93848.1"/>
    </source>
</evidence>
<feature type="domain" description="SH3b" evidence="5">
    <location>
        <begin position="254"/>
        <end position="319"/>
    </location>
</feature>
<evidence type="ECO:0000256" key="1">
    <source>
        <dbReference type="ARBA" id="ARBA00022801"/>
    </source>
</evidence>
<feature type="compositionally biased region" description="Basic and acidic residues" evidence="3">
    <location>
        <begin position="128"/>
        <end position="157"/>
    </location>
</feature>
<dbReference type="SMART" id="SM00287">
    <property type="entry name" value="SH3b"/>
    <property type="match status" value="5"/>
</dbReference>
<dbReference type="Gene3D" id="3.40.630.40">
    <property type="entry name" value="Zn-dependent exopeptidases"/>
    <property type="match status" value="1"/>
</dbReference>
<evidence type="ECO:0000259" key="5">
    <source>
        <dbReference type="SMART" id="SM00287"/>
    </source>
</evidence>
<dbReference type="SMART" id="SM00646">
    <property type="entry name" value="Ami_3"/>
    <property type="match status" value="1"/>
</dbReference>
<dbReference type="GO" id="GO:0009253">
    <property type="term" value="P:peptidoglycan catabolic process"/>
    <property type="evidence" value="ECO:0007669"/>
    <property type="project" value="InterPro"/>
</dbReference>
<evidence type="ECO:0000259" key="6">
    <source>
        <dbReference type="SMART" id="SM00646"/>
    </source>
</evidence>
<organism evidence="7 8">
    <name type="scientific">Cytobacillus firmus</name>
    <name type="common">Bacillus firmus</name>
    <dbReference type="NCBI Taxonomy" id="1399"/>
    <lineage>
        <taxon>Bacteria</taxon>
        <taxon>Bacillati</taxon>
        <taxon>Bacillota</taxon>
        <taxon>Bacilli</taxon>
        <taxon>Bacillales</taxon>
        <taxon>Bacillaceae</taxon>
        <taxon>Cytobacillus</taxon>
    </lineage>
</organism>
<dbReference type="EMBL" id="CP107027">
    <property type="protein sequence ID" value="UYG93848.1"/>
    <property type="molecule type" value="Genomic_DNA"/>
</dbReference>
<keyword evidence="1" id="KW-0378">Hydrolase</keyword>
<evidence type="ECO:0000256" key="3">
    <source>
        <dbReference type="SAM" id="MobiDB-lite"/>
    </source>
</evidence>
<feature type="chain" id="PRO_5041356447" evidence="4">
    <location>
        <begin position="29"/>
        <end position="780"/>
    </location>
</feature>
<feature type="domain" description="SH3b" evidence="5">
    <location>
        <begin position="467"/>
        <end position="533"/>
    </location>
</feature>
<feature type="signal peptide" evidence="4">
    <location>
        <begin position="1"/>
        <end position="28"/>
    </location>
</feature>
<protein>
    <submittedName>
        <fullName evidence="7">N-acetylmuramoyl-L-alanine amidase</fullName>
    </submittedName>
</protein>
<feature type="domain" description="SH3b" evidence="5">
    <location>
        <begin position="538"/>
        <end position="605"/>
    </location>
</feature>
<name>A0AA46SCZ3_CYTFI</name>
<gene>
    <name evidence="7" type="ORF">OD459_16745</name>
</gene>
<dbReference type="GO" id="GO:0008745">
    <property type="term" value="F:N-acetylmuramoyl-L-alanine amidase activity"/>
    <property type="evidence" value="ECO:0007669"/>
    <property type="project" value="InterPro"/>
</dbReference>
<dbReference type="InterPro" id="IPR002508">
    <property type="entry name" value="MurNAc-LAA_cat"/>
</dbReference>
<keyword evidence="2" id="KW-0961">Cell wall biogenesis/degradation</keyword>
<feature type="compositionally biased region" description="Acidic residues" evidence="3">
    <location>
        <begin position="112"/>
        <end position="127"/>
    </location>
</feature>
<dbReference type="CDD" id="cd02696">
    <property type="entry name" value="MurNAc-LAA"/>
    <property type="match status" value="1"/>
</dbReference>
<dbReference type="Gene3D" id="2.30.30.40">
    <property type="entry name" value="SH3 Domains"/>
    <property type="match status" value="6"/>
</dbReference>
<proteinExistence type="predicted"/>
<dbReference type="Proteomes" id="UP001163104">
    <property type="component" value="Chromosome"/>
</dbReference>
<dbReference type="PANTHER" id="PTHR30404">
    <property type="entry name" value="N-ACETYLMURAMOYL-L-ALANINE AMIDASE"/>
    <property type="match status" value="1"/>
</dbReference>
<feature type="domain" description="SH3b" evidence="5">
    <location>
        <begin position="36"/>
        <end position="105"/>
    </location>
</feature>
<dbReference type="GO" id="GO:0071555">
    <property type="term" value="P:cell wall organization"/>
    <property type="evidence" value="ECO:0007669"/>
    <property type="project" value="UniProtKB-KW"/>
</dbReference>